<comment type="caution">
    <text evidence="1">The sequence shown here is derived from an EMBL/GenBank/DDBJ whole genome shotgun (WGS) entry which is preliminary data.</text>
</comment>
<accession>A0AAV7VBR4</accession>
<name>A0AAV7VBR4_PLEWA</name>
<keyword evidence="2" id="KW-1185">Reference proteome</keyword>
<protein>
    <submittedName>
        <fullName evidence="1">Uncharacterized protein</fullName>
    </submittedName>
</protein>
<gene>
    <name evidence="1" type="ORF">NDU88_001386</name>
</gene>
<organism evidence="1 2">
    <name type="scientific">Pleurodeles waltl</name>
    <name type="common">Iberian ribbed newt</name>
    <dbReference type="NCBI Taxonomy" id="8319"/>
    <lineage>
        <taxon>Eukaryota</taxon>
        <taxon>Metazoa</taxon>
        <taxon>Chordata</taxon>
        <taxon>Craniata</taxon>
        <taxon>Vertebrata</taxon>
        <taxon>Euteleostomi</taxon>
        <taxon>Amphibia</taxon>
        <taxon>Batrachia</taxon>
        <taxon>Caudata</taxon>
        <taxon>Salamandroidea</taxon>
        <taxon>Salamandridae</taxon>
        <taxon>Pleurodelinae</taxon>
        <taxon>Pleurodeles</taxon>
    </lineage>
</organism>
<reference evidence="1" key="1">
    <citation type="journal article" date="2022" name="bioRxiv">
        <title>Sequencing and chromosome-scale assembly of the giantPleurodeles waltlgenome.</title>
        <authorList>
            <person name="Brown T."/>
            <person name="Elewa A."/>
            <person name="Iarovenko S."/>
            <person name="Subramanian E."/>
            <person name="Araus A.J."/>
            <person name="Petzold A."/>
            <person name="Susuki M."/>
            <person name="Suzuki K.-i.T."/>
            <person name="Hayashi T."/>
            <person name="Toyoda A."/>
            <person name="Oliveira C."/>
            <person name="Osipova E."/>
            <person name="Leigh N.D."/>
            <person name="Simon A."/>
            <person name="Yun M.H."/>
        </authorList>
    </citation>
    <scope>NUCLEOTIDE SEQUENCE</scope>
    <source>
        <strain evidence="1">20211129_DDA</strain>
        <tissue evidence="1">Liver</tissue>
    </source>
</reference>
<evidence type="ECO:0000313" key="2">
    <source>
        <dbReference type="Proteomes" id="UP001066276"/>
    </source>
</evidence>
<dbReference type="Proteomes" id="UP001066276">
    <property type="component" value="Chromosome 2_1"/>
</dbReference>
<proteinExistence type="predicted"/>
<dbReference type="EMBL" id="JANPWB010000003">
    <property type="protein sequence ID" value="KAJ1197529.1"/>
    <property type="molecule type" value="Genomic_DNA"/>
</dbReference>
<sequence length="100" mass="10683">MCAARCETDSIGPRARAKCRSGADYTAGEYCAGAEYRSLRHRGTVQFGKQHTEDQSVALHARKEAFCACLAAILGRQGSGSLRGTCEWGECQLLPGGCLV</sequence>
<dbReference type="AlphaFoldDB" id="A0AAV7VBR4"/>
<evidence type="ECO:0000313" key="1">
    <source>
        <dbReference type="EMBL" id="KAJ1197529.1"/>
    </source>
</evidence>